<reference evidence="1 2" key="1">
    <citation type="journal article" date="2018" name="PLoS Genet.">
        <title>Population sequencing reveals clonal diversity and ancestral inbreeding in the grapevine cultivar Chardonnay.</title>
        <authorList>
            <person name="Roach M.J."/>
            <person name="Johnson D.L."/>
            <person name="Bohlmann J."/>
            <person name="van Vuuren H.J."/>
            <person name="Jones S.J."/>
            <person name="Pretorius I.S."/>
            <person name="Schmidt S.A."/>
            <person name="Borneman A.R."/>
        </authorList>
    </citation>
    <scope>NUCLEOTIDE SEQUENCE [LARGE SCALE GENOMIC DNA]</scope>
    <source>
        <strain evidence="2">cv. Chardonnay</strain>
        <tissue evidence="1">Leaf</tissue>
    </source>
</reference>
<dbReference type="AlphaFoldDB" id="A0A438DM50"/>
<gene>
    <name evidence="1" type="ORF">CK203_072898</name>
</gene>
<evidence type="ECO:0000313" key="2">
    <source>
        <dbReference type="Proteomes" id="UP000288805"/>
    </source>
</evidence>
<dbReference type="EMBL" id="QGNW01001568">
    <property type="protein sequence ID" value="RVW36525.1"/>
    <property type="molecule type" value="Genomic_DNA"/>
</dbReference>
<proteinExistence type="predicted"/>
<protein>
    <submittedName>
        <fullName evidence="1">Uncharacterized protein</fullName>
    </submittedName>
</protein>
<dbReference type="Proteomes" id="UP000288805">
    <property type="component" value="Unassembled WGS sequence"/>
</dbReference>
<evidence type="ECO:0000313" key="1">
    <source>
        <dbReference type="EMBL" id="RVW36525.1"/>
    </source>
</evidence>
<name>A0A438DM50_VITVI</name>
<sequence length="65" mass="6697">MYGVEQGKKGKGGGGKVLLGTRHLHLSLLNKSLLCNGTSGMQLKEEPFGIGSLVENIGEEDGGGV</sequence>
<comment type="caution">
    <text evidence="1">The sequence shown here is derived from an EMBL/GenBank/DDBJ whole genome shotgun (WGS) entry which is preliminary data.</text>
</comment>
<organism evidence="1 2">
    <name type="scientific">Vitis vinifera</name>
    <name type="common">Grape</name>
    <dbReference type="NCBI Taxonomy" id="29760"/>
    <lineage>
        <taxon>Eukaryota</taxon>
        <taxon>Viridiplantae</taxon>
        <taxon>Streptophyta</taxon>
        <taxon>Embryophyta</taxon>
        <taxon>Tracheophyta</taxon>
        <taxon>Spermatophyta</taxon>
        <taxon>Magnoliopsida</taxon>
        <taxon>eudicotyledons</taxon>
        <taxon>Gunneridae</taxon>
        <taxon>Pentapetalae</taxon>
        <taxon>rosids</taxon>
        <taxon>Vitales</taxon>
        <taxon>Vitaceae</taxon>
        <taxon>Viteae</taxon>
        <taxon>Vitis</taxon>
    </lineage>
</organism>
<accession>A0A438DM50</accession>